<sequence length="104" mass="11308">MTKLKIKSGDVVRVIAGDHKGTEGKVLRVDREKNKAIVEGANMVSKHTKPSAKNPQGGIVKKEAPIHISNLALIDPKSKEATKTGIRVEGDKKVRFSKKSNQVL</sequence>
<dbReference type="AlphaFoldDB" id="A0A095STX6"/>
<dbReference type="InterPro" id="IPR005824">
    <property type="entry name" value="KOW"/>
</dbReference>
<dbReference type="Proteomes" id="UP000029554">
    <property type="component" value="Unassembled WGS sequence"/>
</dbReference>
<dbReference type="PROSITE" id="PS01108">
    <property type="entry name" value="RIBOSOMAL_L24"/>
    <property type="match status" value="1"/>
</dbReference>
<organism evidence="8 9">
    <name type="scientific">Flavobacterium aquatile LMG 4008 = ATCC 11947</name>
    <dbReference type="NCBI Taxonomy" id="1453498"/>
    <lineage>
        <taxon>Bacteria</taxon>
        <taxon>Pseudomonadati</taxon>
        <taxon>Bacteroidota</taxon>
        <taxon>Flavobacteriia</taxon>
        <taxon>Flavobacteriales</taxon>
        <taxon>Flavobacteriaceae</taxon>
        <taxon>Flavobacterium</taxon>
    </lineage>
</organism>
<comment type="function">
    <text evidence="5">One of the proteins that surrounds the polypeptide exit tunnel on the outside of the subunit.</text>
</comment>
<proteinExistence type="inferred from homology"/>
<dbReference type="EMBL" id="JRHH01000003">
    <property type="protein sequence ID" value="KGD68076.1"/>
    <property type="molecule type" value="Genomic_DNA"/>
</dbReference>
<keyword evidence="5" id="KW-0699">rRNA-binding</keyword>
<keyword evidence="9" id="KW-1185">Reference proteome</keyword>
<evidence type="ECO:0000256" key="1">
    <source>
        <dbReference type="ARBA" id="ARBA00010618"/>
    </source>
</evidence>
<keyword evidence="3 5" id="KW-0687">Ribonucleoprotein</keyword>
<gene>
    <name evidence="5" type="primary">rplX</name>
    <name evidence="8" type="ORF">LG45_07195</name>
</gene>
<dbReference type="Pfam" id="PF17136">
    <property type="entry name" value="ribosomal_L24"/>
    <property type="match status" value="1"/>
</dbReference>
<name>A0A095STX6_9FLAO</name>
<dbReference type="InterPro" id="IPR005825">
    <property type="entry name" value="Ribosomal_uL24_CS"/>
</dbReference>
<dbReference type="CDD" id="cd06089">
    <property type="entry name" value="KOW_RPL26"/>
    <property type="match status" value="1"/>
</dbReference>
<dbReference type="RefSeq" id="WP_035125657.1">
    <property type="nucleotide sequence ID" value="NZ_JRHH01000003.1"/>
</dbReference>
<reference evidence="8 9" key="1">
    <citation type="submission" date="2014-09" db="EMBL/GenBank/DDBJ databases">
        <title>Whole Genome Shotgun of Flavobacterium aquatile LMG 4008.</title>
        <authorList>
            <person name="Gale A.N."/>
            <person name="Pipes S.E."/>
            <person name="Newman J.D."/>
        </authorList>
    </citation>
    <scope>NUCLEOTIDE SEQUENCE [LARGE SCALE GENOMIC DNA]</scope>
    <source>
        <strain evidence="8 9">LMG 4008</strain>
    </source>
</reference>
<comment type="similarity">
    <text evidence="1 5 6">Belongs to the universal ribosomal protein uL24 family.</text>
</comment>
<dbReference type="Pfam" id="PF00467">
    <property type="entry name" value="KOW"/>
    <property type="match status" value="1"/>
</dbReference>
<comment type="subunit">
    <text evidence="5">Part of the 50S ribosomal subunit.</text>
</comment>
<evidence type="ECO:0000256" key="3">
    <source>
        <dbReference type="ARBA" id="ARBA00023274"/>
    </source>
</evidence>
<dbReference type="SMART" id="SM00739">
    <property type="entry name" value="KOW"/>
    <property type="match status" value="1"/>
</dbReference>
<dbReference type="NCBIfam" id="TIGR01079">
    <property type="entry name" value="rplX_bact"/>
    <property type="match status" value="1"/>
</dbReference>
<keyword evidence="2 5" id="KW-0689">Ribosomal protein</keyword>
<dbReference type="InterPro" id="IPR041988">
    <property type="entry name" value="Ribosomal_uL24_KOW"/>
</dbReference>
<dbReference type="GO" id="GO:0003735">
    <property type="term" value="F:structural constituent of ribosome"/>
    <property type="evidence" value="ECO:0007669"/>
    <property type="project" value="InterPro"/>
</dbReference>
<keyword evidence="5" id="KW-0694">RNA-binding</keyword>
<dbReference type="PANTHER" id="PTHR12903">
    <property type="entry name" value="MITOCHONDRIAL RIBOSOMAL PROTEIN L24"/>
    <property type="match status" value="1"/>
</dbReference>
<evidence type="ECO:0000256" key="5">
    <source>
        <dbReference type="HAMAP-Rule" id="MF_01326"/>
    </source>
</evidence>
<dbReference type="SUPFAM" id="SSF50104">
    <property type="entry name" value="Translation proteins SH3-like domain"/>
    <property type="match status" value="1"/>
</dbReference>
<dbReference type="Gene3D" id="2.30.30.30">
    <property type="match status" value="1"/>
</dbReference>
<dbReference type="GO" id="GO:0019843">
    <property type="term" value="F:rRNA binding"/>
    <property type="evidence" value="ECO:0007669"/>
    <property type="project" value="UniProtKB-UniRule"/>
</dbReference>
<dbReference type="GO" id="GO:0005840">
    <property type="term" value="C:ribosome"/>
    <property type="evidence" value="ECO:0007669"/>
    <property type="project" value="UniProtKB-KW"/>
</dbReference>
<evidence type="ECO:0000256" key="6">
    <source>
        <dbReference type="RuleBase" id="RU003477"/>
    </source>
</evidence>
<feature type="domain" description="KOW" evidence="7">
    <location>
        <begin position="5"/>
        <end position="32"/>
    </location>
</feature>
<comment type="caution">
    <text evidence="8">The sequence shown here is derived from an EMBL/GenBank/DDBJ whole genome shotgun (WGS) entry which is preliminary data.</text>
</comment>
<protein>
    <recommendedName>
        <fullName evidence="4 5">Large ribosomal subunit protein uL24</fullName>
    </recommendedName>
</protein>
<accession>A0A095STX6</accession>
<evidence type="ECO:0000256" key="4">
    <source>
        <dbReference type="ARBA" id="ARBA00035206"/>
    </source>
</evidence>
<evidence type="ECO:0000259" key="7">
    <source>
        <dbReference type="SMART" id="SM00739"/>
    </source>
</evidence>
<evidence type="ECO:0000256" key="2">
    <source>
        <dbReference type="ARBA" id="ARBA00022980"/>
    </source>
</evidence>
<dbReference type="InterPro" id="IPR003256">
    <property type="entry name" value="Ribosomal_uL24"/>
</dbReference>
<dbReference type="InterPro" id="IPR014722">
    <property type="entry name" value="Rib_uL2_dom2"/>
</dbReference>
<dbReference type="GO" id="GO:0006412">
    <property type="term" value="P:translation"/>
    <property type="evidence" value="ECO:0007669"/>
    <property type="project" value="UniProtKB-UniRule"/>
</dbReference>
<evidence type="ECO:0000313" key="8">
    <source>
        <dbReference type="EMBL" id="KGD68076.1"/>
    </source>
</evidence>
<dbReference type="STRING" id="1453498.LG45_07195"/>
<dbReference type="OrthoDB" id="9807419at2"/>
<evidence type="ECO:0000313" key="9">
    <source>
        <dbReference type="Proteomes" id="UP000029554"/>
    </source>
</evidence>
<dbReference type="GO" id="GO:1990904">
    <property type="term" value="C:ribonucleoprotein complex"/>
    <property type="evidence" value="ECO:0007669"/>
    <property type="project" value="UniProtKB-KW"/>
</dbReference>
<dbReference type="eggNOG" id="COG0198">
    <property type="taxonomic scope" value="Bacteria"/>
</dbReference>
<dbReference type="HAMAP" id="MF_01326_B">
    <property type="entry name" value="Ribosomal_uL24_B"/>
    <property type="match status" value="1"/>
</dbReference>
<dbReference type="InterPro" id="IPR008991">
    <property type="entry name" value="Translation_prot_SH3-like_sf"/>
</dbReference>
<comment type="function">
    <text evidence="5">One of two assembly initiator proteins, it binds directly to the 5'-end of the 23S rRNA, where it nucleates assembly of the 50S subunit.</text>
</comment>
<dbReference type="InterPro" id="IPR057264">
    <property type="entry name" value="Ribosomal_uL24_C"/>
</dbReference>